<sequence>MRNLSSIAPKRRGPPPPQCDEHLETWIKDMQANGYPIKSPELLVEVAEGCATKWASMTFRTLFCIMAKLTIEDHLDDHRLYNIDETGFASRKKSTESARNHWIRQRVG</sequence>
<dbReference type="EMBL" id="KI913127">
    <property type="protein sequence ID" value="ETV79546.1"/>
    <property type="molecule type" value="Genomic_DNA"/>
</dbReference>
<name>W4GJP8_APHAT</name>
<proteinExistence type="predicted"/>
<evidence type="ECO:0008006" key="3">
    <source>
        <dbReference type="Google" id="ProtNLM"/>
    </source>
</evidence>
<feature type="region of interest" description="Disordered" evidence="1">
    <location>
        <begin position="1"/>
        <end position="21"/>
    </location>
</feature>
<evidence type="ECO:0000256" key="1">
    <source>
        <dbReference type="SAM" id="MobiDB-lite"/>
    </source>
</evidence>
<accession>W4GJP8</accession>
<dbReference type="RefSeq" id="XP_009830482.1">
    <property type="nucleotide sequence ID" value="XM_009832180.1"/>
</dbReference>
<reference evidence="2" key="1">
    <citation type="submission" date="2013-12" db="EMBL/GenBank/DDBJ databases">
        <title>The Genome Sequence of Aphanomyces astaci APO3.</title>
        <authorList>
            <consortium name="The Broad Institute Genomics Platform"/>
            <person name="Russ C."/>
            <person name="Tyler B."/>
            <person name="van West P."/>
            <person name="Dieguez-Uribeondo J."/>
            <person name="Young S.K."/>
            <person name="Zeng Q."/>
            <person name="Gargeya S."/>
            <person name="Fitzgerald M."/>
            <person name="Abouelleil A."/>
            <person name="Alvarado L."/>
            <person name="Chapman S.B."/>
            <person name="Gainer-Dewar J."/>
            <person name="Goldberg J."/>
            <person name="Griggs A."/>
            <person name="Gujja S."/>
            <person name="Hansen M."/>
            <person name="Howarth C."/>
            <person name="Imamovic A."/>
            <person name="Ireland A."/>
            <person name="Larimer J."/>
            <person name="McCowan C."/>
            <person name="Murphy C."/>
            <person name="Pearson M."/>
            <person name="Poon T.W."/>
            <person name="Priest M."/>
            <person name="Roberts A."/>
            <person name="Saif S."/>
            <person name="Shea T."/>
            <person name="Sykes S."/>
            <person name="Wortman J."/>
            <person name="Nusbaum C."/>
            <person name="Birren B."/>
        </authorList>
    </citation>
    <scope>NUCLEOTIDE SEQUENCE [LARGE SCALE GENOMIC DNA]</scope>
    <source>
        <strain evidence="2">APO3</strain>
    </source>
</reference>
<organism evidence="2">
    <name type="scientific">Aphanomyces astaci</name>
    <name type="common">Crayfish plague agent</name>
    <dbReference type="NCBI Taxonomy" id="112090"/>
    <lineage>
        <taxon>Eukaryota</taxon>
        <taxon>Sar</taxon>
        <taxon>Stramenopiles</taxon>
        <taxon>Oomycota</taxon>
        <taxon>Saprolegniomycetes</taxon>
        <taxon>Saprolegniales</taxon>
        <taxon>Verrucalvaceae</taxon>
        <taxon>Aphanomyces</taxon>
    </lineage>
</organism>
<evidence type="ECO:0000313" key="2">
    <source>
        <dbReference type="EMBL" id="ETV79546.1"/>
    </source>
</evidence>
<protein>
    <recommendedName>
        <fullName evidence="3">HTH CENPB-type domain-containing protein</fullName>
    </recommendedName>
</protein>
<dbReference type="GeneID" id="20808807"/>
<gene>
    <name evidence="2" type="ORF">H257_06811</name>
</gene>
<dbReference type="VEuPathDB" id="FungiDB:H257_06811"/>
<dbReference type="AlphaFoldDB" id="W4GJP8"/>